<dbReference type="Proteomes" id="UP000185161">
    <property type="component" value="Chromosome"/>
</dbReference>
<reference evidence="2" key="1">
    <citation type="submission" date="2016-12" db="EMBL/GenBank/DDBJ databases">
        <title>Whole genome sequencing of Sphingomonas koreensis.</title>
        <authorList>
            <person name="Conlan S."/>
            <person name="Thomas P.J."/>
            <person name="Mullikin J."/>
            <person name="Palmore T.N."/>
            <person name="Frank K.M."/>
            <person name="Segre J.A."/>
        </authorList>
    </citation>
    <scope>NUCLEOTIDE SEQUENCE</scope>
    <source>
        <strain evidence="2">ABOJV</strain>
    </source>
</reference>
<feature type="transmembrane region" description="Helical" evidence="1">
    <location>
        <begin position="15"/>
        <end position="34"/>
    </location>
</feature>
<keyword evidence="1" id="KW-0812">Transmembrane</keyword>
<name>A0A1L6J7L8_9SPHN</name>
<dbReference type="AlphaFoldDB" id="A0A1L6J7L8"/>
<dbReference type="KEGG" id="skr:BRX40_05065"/>
<proteinExistence type="predicted"/>
<accession>A0A1L6J7L8</accession>
<evidence type="ECO:0000313" key="3">
    <source>
        <dbReference type="EMBL" id="RSV08079.1"/>
    </source>
</evidence>
<dbReference type="STRING" id="93064.BRX40_05065"/>
<evidence type="ECO:0000313" key="4">
    <source>
        <dbReference type="Proteomes" id="UP000185161"/>
    </source>
</evidence>
<dbReference type="RefSeq" id="WP_075150873.1">
    <property type="nucleotide sequence ID" value="NZ_CP018820.1"/>
</dbReference>
<dbReference type="Proteomes" id="UP000286681">
    <property type="component" value="Unassembled WGS sequence"/>
</dbReference>
<gene>
    <name evidence="2" type="ORF">BRX40_05065</name>
    <name evidence="3" type="ORF">CA257_00945</name>
</gene>
<reference evidence="3 5" key="3">
    <citation type="submission" date="2018-07" db="EMBL/GenBank/DDBJ databases">
        <title>Genomic and Epidemiologic Investigation of an Indolent Hospital Outbreak.</title>
        <authorList>
            <person name="Johnson R.C."/>
            <person name="Deming C."/>
            <person name="Conlan S."/>
            <person name="Zellmer C.J."/>
            <person name="Michelin A.V."/>
            <person name="Lee-Lin S."/>
            <person name="Thomas P.J."/>
            <person name="Park M."/>
            <person name="Weingarten R.A."/>
            <person name="Less J."/>
            <person name="Dekker J.P."/>
            <person name="Frank K.M."/>
            <person name="Musser K.A."/>
            <person name="Mcquiston J.R."/>
            <person name="Henderson D.K."/>
            <person name="Lau A.F."/>
            <person name="Palmore T.N."/>
            <person name="Segre J.A."/>
        </authorList>
    </citation>
    <scope>NUCLEOTIDE SEQUENCE [LARGE SCALE GENOMIC DNA]</scope>
    <source>
        <strain evidence="3 5">SK-NIH.Env10_0317</strain>
    </source>
</reference>
<dbReference type="GeneID" id="44131927"/>
<feature type="transmembrane region" description="Helical" evidence="1">
    <location>
        <begin position="163"/>
        <end position="182"/>
    </location>
</feature>
<dbReference type="OrthoDB" id="9813621at2"/>
<protein>
    <submittedName>
        <fullName evidence="2">Uncharacterized protein</fullName>
    </submittedName>
</protein>
<keyword evidence="4" id="KW-1185">Reference proteome</keyword>
<organism evidence="2 4">
    <name type="scientific">Sphingomonas koreensis</name>
    <dbReference type="NCBI Taxonomy" id="93064"/>
    <lineage>
        <taxon>Bacteria</taxon>
        <taxon>Pseudomonadati</taxon>
        <taxon>Pseudomonadota</taxon>
        <taxon>Alphaproteobacteria</taxon>
        <taxon>Sphingomonadales</taxon>
        <taxon>Sphingomonadaceae</taxon>
        <taxon>Sphingomonas</taxon>
    </lineage>
</organism>
<sequence>MTTIAQTKQINRWRVTRWSMAAALLCVPAIAMHYTSEVVWTASDFLAMGTLLTVVLGAYELLASRAQNIVYRAASVLTTLGLFLLIWINLAVGIIGDEGNAANLMFAAVIAILTGGACVARLKPGGMARTLGAAAGVQLAIGAIALAGGLGAEGPGWPRDVSALTAFFSGLWAVAATLFWLAGARR</sequence>
<evidence type="ECO:0000313" key="2">
    <source>
        <dbReference type="EMBL" id="APR51888.1"/>
    </source>
</evidence>
<evidence type="ECO:0000256" key="1">
    <source>
        <dbReference type="SAM" id="Phobius"/>
    </source>
</evidence>
<keyword evidence="1" id="KW-0472">Membrane</keyword>
<dbReference type="EMBL" id="CP018820">
    <property type="protein sequence ID" value="APR51888.1"/>
    <property type="molecule type" value="Genomic_DNA"/>
</dbReference>
<keyword evidence="1" id="KW-1133">Transmembrane helix</keyword>
<evidence type="ECO:0000313" key="5">
    <source>
        <dbReference type="Proteomes" id="UP000286681"/>
    </source>
</evidence>
<feature type="transmembrane region" description="Helical" evidence="1">
    <location>
        <begin position="131"/>
        <end position="151"/>
    </location>
</feature>
<dbReference type="EMBL" id="QQWO01000001">
    <property type="protein sequence ID" value="RSV08079.1"/>
    <property type="molecule type" value="Genomic_DNA"/>
</dbReference>
<reference evidence="4" key="2">
    <citation type="submission" date="2016-12" db="EMBL/GenBank/DDBJ databases">
        <title>Whole genome sequencing of Sphingomonas sp. ABOJV.</title>
        <authorList>
            <person name="Conlan S."/>
            <person name="Thomas P.J."/>
            <person name="Mullikin J."/>
            <person name="Palmore T.N."/>
            <person name="Frank K.M."/>
            <person name="Segre J.A."/>
        </authorList>
    </citation>
    <scope>NUCLEOTIDE SEQUENCE [LARGE SCALE GENOMIC DNA]</scope>
    <source>
        <strain evidence="4">ABOJV</strain>
    </source>
</reference>
<feature type="transmembrane region" description="Helical" evidence="1">
    <location>
        <begin position="40"/>
        <end position="62"/>
    </location>
</feature>
<feature type="transmembrane region" description="Helical" evidence="1">
    <location>
        <begin position="101"/>
        <end position="119"/>
    </location>
</feature>
<feature type="transmembrane region" description="Helical" evidence="1">
    <location>
        <begin position="69"/>
        <end position="95"/>
    </location>
</feature>